<gene>
    <name evidence="11" type="primary">bioW</name>
    <name evidence="12" type="ORF">C2E25_05430</name>
</gene>
<dbReference type="InterPro" id="IPR005499">
    <property type="entry name" value="BioW"/>
</dbReference>
<proteinExistence type="inferred from homology"/>
<dbReference type="GO" id="GO:0042410">
    <property type="term" value="F:6-carboxyhexanoate-CoA ligase activity"/>
    <property type="evidence" value="ECO:0007669"/>
    <property type="project" value="UniProtKB-UniRule"/>
</dbReference>
<dbReference type="HAMAP" id="MF_00668">
    <property type="entry name" value="BioW"/>
    <property type="match status" value="1"/>
</dbReference>
<dbReference type="GO" id="GO:0009102">
    <property type="term" value="P:biotin biosynthetic process"/>
    <property type="evidence" value="ECO:0007669"/>
    <property type="project" value="UniProtKB-UniRule"/>
</dbReference>
<dbReference type="GO" id="GO:0000287">
    <property type="term" value="F:magnesium ion binding"/>
    <property type="evidence" value="ECO:0007669"/>
    <property type="project" value="UniProtKB-UniRule"/>
</dbReference>
<accession>A0A2K2HC31</accession>
<dbReference type="EMBL" id="PPFX01000008">
    <property type="protein sequence ID" value="PNU20827.1"/>
    <property type="molecule type" value="Genomic_DNA"/>
</dbReference>
<dbReference type="UniPathway" id="UPA00999">
    <property type="reaction ID" value="UER00351"/>
</dbReference>
<comment type="pathway">
    <text evidence="2 11">Metabolic intermediate metabolism; pimeloyl-CoA biosynthesis; pimeloyl-CoA from pimelate: step 1/1.</text>
</comment>
<reference evidence="12 13" key="1">
    <citation type="journal article" date="2018" name="Genome Announc.">
        <title>Genome Sequence of Geothermobacter sp. HR-1 Iron Reducer from the Loihi Seamount.</title>
        <authorList>
            <person name="Smith H."/>
            <person name="Abuyen K."/>
            <person name="Tremblay J."/>
            <person name="Savalia P."/>
            <person name="Perez-Rodriguez I."/>
            <person name="Emerson D."/>
            <person name="Tully B."/>
            <person name="Amend J."/>
        </authorList>
    </citation>
    <scope>NUCLEOTIDE SEQUENCE [LARGE SCALE GENOMIC DNA]</scope>
    <source>
        <strain evidence="12 13">HR-1</strain>
    </source>
</reference>
<evidence type="ECO:0000256" key="9">
    <source>
        <dbReference type="ARBA" id="ARBA00022842"/>
    </source>
</evidence>
<organism evidence="12 13">
    <name type="scientific">Geothermobacter hydrogeniphilus</name>
    <dbReference type="NCBI Taxonomy" id="1969733"/>
    <lineage>
        <taxon>Bacteria</taxon>
        <taxon>Pseudomonadati</taxon>
        <taxon>Thermodesulfobacteriota</taxon>
        <taxon>Desulfuromonadia</taxon>
        <taxon>Desulfuromonadales</taxon>
        <taxon>Geothermobacteraceae</taxon>
        <taxon>Geothermobacter</taxon>
    </lineage>
</organism>
<evidence type="ECO:0000256" key="11">
    <source>
        <dbReference type="HAMAP-Rule" id="MF_00668"/>
    </source>
</evidence>
<comment type="caution">
    <text evidence="12">The sequence shown here is derived from an EMBL/GenBank/DDBJ whole genome shotgun (WGS) entry which is preliminary data.</text>
</comment>
<comment type="subunit">
    <text evidence="3 11">Homodimer.</text>
</comment>
<dbReference type="NCBIfam" id="NF002360">
    <property type="entry name" value="PRK01322.1"/>
    <property type="match status" value="1"/>
</dbReference>
<evidence type="ECO:0000256" key="6">
    <source>
        <dbReference type="ARBA" id="ARBA00022741"/>
    </source>
</evidence>
<evidence type="ECO:0000256" key="2">
    <source>
        <dbReference type="ARBA" id="ARBA00005075"/>
    </source>
</evidence>
<comment type="similarity">
    <text evidence="11">Belongs to the BioW family.</text>
</comment>
<evidence type="ECO:0000313" key="13">
    <source>
        <dbReference type="Proteomes" id="UP000236340"/>
    </source>
</evidence>
<dbReference type="Pfam" id="PF03744">
    <property type="entry name" value="BioW"/>
    <property type="match status" value="1"/>
</dbReference>
<evidence type="ECO:0000256" key="1">
    <source>
        <dbReference type="ARBA" id="ARBA00001946"/>
    </source>
</evidence>
<keyword evidence="9 11" id="KW-0460">Magnesium</keyword>
<evidence type="ECO:0000256" key="7">
    <source>
        <dbReference type="ARBA" id="ARBA00022756"/>
    </source>
</evidence>
<name>A0A2K2HC31_9BACT</name>
<sequence>MTDHYYSVRMRSSRQQRHISGAERLVPREQVAETGRELLRRAMNHSRGASEQVHLSIDLVPAGQIREICLPPLATFRVADWRQGRQAAVESLVTAGVPETIAAAALSRLAAGPGPAGSSLRGAMLIDVTDGRRLDNDSARGVRVSRMDISPGALARLRRRLGPLGLDNDHVREALVLAAKVLSAPGLVAELCWSDDPDYTAGYVAAPPFGYRRFPHLKNVGDERGGRVFFVRGDTPHAELVSYLERQPVLVTRIAECAAPVPWRKNA</sequence>
<dbReference type="EC" id="6.2.1.14" evidence="4 11"/>
<dbReference type="Proteomes" id="UP000236340">
    <property type="component" value="Unassembled WGS sequence"/>
</dbReference>
<evidence type="ECO:0000256" key="8">
    <source>
        <dbReference type="ARBA" id="ARBA00022840"/>
    </source>
</evidence>
<evidence type="ECO:0000313" key="12">
    <source>
        <dbReference type="EMBL" id="PNU20827.1"/>
    </source>
</evidence>
<evidence type="ECO:0000256" key="3">
    <source>
        <dbReference type="ARBA" id="ARBA00011738"/>
    </source>
</evidence>
<keyword evidence="5 11" id="KW-0436">Ligase</keyword>
<comment type="catalytic activity">
    <reaction evidence="10 11">
        <text>heptanedioate + ATP + CoA = 6-carboxyhexanoyl-CoA + AMP + diphosphate</text>
        <dbReference type="Rhea" id="RHEA:14781"/>
        <dbReference type="ChEBI" id="CHEBI:30616"/>
        <dbReference type="ChEBI" id="CHEBI:33019"/>
        <dbReference type="ChEBI" id="CHEBI:36165"/>
        <dbReference type="ChEBI" id="CHEBI:57287"/>
        <dbReference type="ChEBI" id="CHEBI:57360"/>
        <dbReference type="ChEBI" id="CHEBI:456215"/>
        <dbReference type="EC" id="6.2.1.14"/>
    </reaction>
</comment>
<keyword evidence="7 11" id="KW-0093">Biotin biosynthesis</keyword>
<evidence type="ECO:0000256" key="10">
    <source>
        <dbReference type="ARBA" id="ARBA00049553"/>
    </source>
</evidence>
<dbReference type="GO" id="GO:0005524">
    <property type="term" value="F:ATP binding"/>
    <property type="evidence" value="ECO:0007669"/>
    <property type="project" value="UniProtKB-KW"/>
</dbReference>
<evidence type="ECO:0000256" key="4">
    <source>
        <dbReference type="ARBA" id="ARBA00012984"/>
    </source>
</evidence>
<protein>
    <recommendedName>
        <fullName evidence="4 11">6-carboxyhexanoate--CoA ligase</fullName>
        <ecNumber evidence="4 11">6.2.1.14</ecNumber>
    </recommendedName>
    <alternativeName>
        <fullName evidence="11">Pimeloyl-CoA synthase</fullName>
    </alternativeName>
</protein>
<keyword evidence="6 11" id="KW-0547">Nucleotide-binding</keyword>
<evidence type="ECO:0000256" key="5">
    <source>
        <dbReference type="ARBA" id="ARBA00022598"/>
    </source>
</evidence>
<keyword evidence="8 11" id="KW-0067">ATP-binding</keyword>
<comment type="function">
    <text evidence="11">Catalyzes the transformation of pimelate into pimeloyl-CoA with concomitant hydrolysis of ATP to AMP.</text>
</comment>
<dbReference type="RefSeq" id="WP_103114766.1">
    <property type="nucleotide sequence ID" value="NZ_PPFX01000008.1"/>
</dbReference>
<dbReference type="OrthoDB" id="9792985at2"/>
<dbReference type="AlphaFoldDB" id="A0A2K2HC31"/>
<comment type="cofactor">
    <cofactor evidence="1 11">
        <name>Mg(2+)</name>
        <dbReference type="ChEBI" id="CHEBI:18420"/>
    </cofactor>
</comment>